<dbReference type="Pfam" id="PF04402">
    <property type="entry name" value="SIMPL"/>
    <property type="match status" value="1"/>
</dbReference>
<dbReference type="Proteomes" id="UP001310386">
    <property type="component" value="Unassembled WGS sequence"/>
</dbReference>
<dbReference type="PANTHER" id="PTHR34387:SF1">
    <property type="entry name" value="PERIPLASMIC IMMUNOGENIC PROTEIN"/>
    <property type="match status" value="1"/>
</dbReference>
<gene>
    <name evidence="1" type="ORF">VF724_05470</name>
</gene>
<name>A0ABU5ZF28_9BACL</name>
<dbReference type="InterPro" id="IPR007497">
    <property type="entry name" value="SIMPL/DUF541"/>
</dbReference>
<dbReference type="RefSeq" id="WP_371753221.1">
    <property type="nucleotide sequence ID" value="NZ_JAYJLD010000005.1"/>
</dbReference>
<protein>
    <submittedName>
        <fullName evidence="1">SIMPL domain-containing protein</fullName>
    </submittedName>
</protein>
<comment type="caution">
    <text evidence="1">The sequence shown here is derived from an EMBL/GenBank/DDBJ whole genome shotgun (WGS) entry which is preliminary data.</text>
</comment>
<proteinExistence type="predicted"/>
<keyword evidence="2" id="KW-1185">Reference proteome</keyword>
<evidence type="ECO:0000313" key="1">
    <source>
        <dbReference type="EMBL" id="MEB3101108.1"/>
    </source>
</evidence>
<dbReference type="Gene3D" id="3.30.110.170">
    <property type="entry name" value="Protein of unknown function (DUF541), domain 1"/>
    <property type="match status" value="1"/>
</dbReference>
<organism evidence="1 2">
    <name type="scientific">Ferviditalea candida</name>
    <dbReference type="NCBI Taxonomy" id="3108399"/>
    <lineage>
        <taxon>Bacteria</taxon>
        <taxon>Bacillati</taxon>
        <taxon>Bacillota</taxon>
        <taxon>Bacilli</taxon>
        <taxon>Bacillales</taxon>
        <taxon>Paenibacillaceae</taxon>
        <taxon>Ferviditalea</taxon>
    </lineage>
</organism>
<dbReference type="InterPro" id="IPR052022">
    <property type="entry name" value="26kDa_periplasmic_antigen"/>
</dbReference>
<dbReference type="PANTHER" id="PTHR34387">
    <property type="entry name" value="SLR1258 PROTEIN"/>
    <property type="match status" value="1"/>
</dbReference>
<sequence length="258" mass="27144">MKRKTGFLLTAMGIAAGLLVLPLIGGAGAVLLKSQSAFAAGSSSPAQQDQHLIVVSGQGEVSAEPDVAYISIGVETSADTANAAQSTNSKKFADLQSVLLNQYGIDKKEVQTTSFQVYPQYQYSDKQNPKVAGYTASHMVQVTYRNLPKLGQLLDDVSKSGVNRVNNIQFSTEKSQDYELQALQKAMDNAKAKAKALAQSAGKELGGVVNITQNGGSMPPVIYGNAKMVADSAASASTPVFGGEVTVSANVTVQFEFR</sequence>
<dbReference type="Gene3D" id="3.30.70.2970">
    <property type="entry name" value="Protein of unknown function (DUF541), domain 2"/>
    <property type="match status" value="1"/>
</dbReference>
<evidence type="ECO:0000313" key="2">
    <source>
        <dbReference type="Proteomes" id="UP001310386"/>
    </source>
</evidence>
<reference evidence="1" key="1">
    <citation type="submission" date="2023-12" db="EMBL/GenBank/DDBJ databases">
        <title>Fervidustalea candida gen. nov., sp. nov., a novel member of the family Paenibacillaceae isolated from a geothermal area.</title>
        <authorList>
            <person name="Li W.-J."/>
            <person name="Jiao J.-Y."/>
            <person name="Chen Y."/>
        </authorList>
    </citation>
    <scope>NUCLEOTIDE SEQUENCE</scope>
    <source>
        <strain evidence="1">SYSU GA230002</strain>
    </source>
</reference>
<accession>A0ABU5ZF28</accession>
<dbReference type="EMBL" id="JAYJLD010000005">
    <property type="protein sequence ID" value="MEB3101108.1"/>
    <property type="molecule type" value="Genomic_DNA"/>
</dbReference>